<feature type="transmembrane region" description="Helical" evidence="2">
    <location>
        <begin position="33"/>
        <end position="49"/>
    </location>
</feature>
<protein>
    <submittedName>
        <fullName evidence="3">Uncharacterized protein</fullName>
    </submittedName>
</protein>
<keyword evidence="2" id="KW-0812">Transmembrane</keyword>
<evidence type="ECO:0000313" key="3">
    <source>
        <dbReference type="EMBL" id="CAD9752425.1"/>
    </source>
</evidence>
<reference evidence="3" key="1">
    <citation type="submission" date="2021-01" db="EMBL/GenBank/DDBJ databases">
        <authorList>
            <person name="Corre E."/>
            <person name="Pelletier E."/>
            <person name="Niang G."/>
            <person name="Scheremetjew M."/>
            <person name="Finn R."/>
            <person name="Kale V."/>
            <person name="Holt S."/>
            <person name="Cochrane G."/>
            <person name="Meng A."/>
            <person name="Brown T."/>
            <person name="Cohen L."/>
        </authorList>
    </citation>
    <scope>NUCLEOTIDE SEQUENCE</scope>
    <source>
        <strain evidence="3">CCMP622</strain>
    </source>
</reference>
<proteinExistence type="predicted"/>
<evidence type="ECO:0000256" key="1">
    <source>
        <dbReference type="SAM" id="MobiDB-lite"/>
    </source>
</evidence>
<organism evidence="3">
    <name type="scientific">Lotharella oceanica</name>
    <dbReference type="NCBI Taxonomy" id="641309"/>
    <lineage>
        <taxon>Eukaryota</taxon>
        <taxon>Sar</taxon>
        <taxon>Rhizaria</taxon>
        <taxon>Cercozoa</taxon>
        <taxon>Chlorarachniophyceae</taxon>
        <taxon>Lotharella</taxon>
    </lineage>
</organism>
<gene>
    <name evidence="3" type="ORF">LSP00402_LOCUS4190</name>
</gene>
<name>A0A7S2TIV2_9EUKA</name>
<feature type="transmembrane region" description="Helical" evidence="2">
    <location>
        <begin position="61"/>
        <end position="83"/>
    </location>
</feature>
<dbReference type="EMBL" id="HBHP01006759">
    <property type="protein sequence ID" value="CAD9752425.1"/>
    <property type="molecule type" value="Transcribed_RNA"/>
</dbReference>
<feature type="region of interest" description="Disordered" evidence="1">
    <location>
        <begin position="127"/>
        <end position="166"/>
    </location>
</feature>
<keyword evidence="2" id="KW-1133">Transmembrane helix</keyword>
<keyword evidence="2" id="KW-0472">Membrane</keyword>
<evidence type="ECO:0000256" key="2">
    <source>
        <dbReference type="SAM" id="Phobius"/>
    </source>
</evidence>
<sequence length="244" mass="27793">MLLFSPNTPPPLPIELSRNLDDRRERRKVQRRIIFCWLAVLFLFGTYAIEHLPLERVRSHYIWLLLAQTLALQLTSWAVVNNFSSPWEKSRRHSLSKASRRSSQCTLDQSHAHAGIVTLPRGTQLRVPGVRVNVRSPKTPHGSSEAKSQTNTHTRTHTRRSSRSQVLMFPRSPPCRIAEFAEIKRHRRMSSRGMASVSVSMYEGGAGTPERPSDFESIKELHVNKKAAVHLRFPEAEALPDHLG</sequence>
<accession>A0A7S2TIV2</accession>
<dbReference type="AlphaFoldDB" id="A0A7S2TIV2"/>